<accession>A0A482X1P2</accession>
<name>A0A482X1P2_LAOST</name>
<dbReference type="InParanoid" id="A0A482X1P2"/>
<feature type="region of interest" description="Disordered" evidence="1">
    <location>
        <begin position="55"/>
        <end position="84"/>
    </location>
</feature>
<comment type="caution">
    <text evidence="2">The sequence shown here is derived from an EMBL/GenBank/DDBJ whole genome shotgun (WGS) entry which is preliminary data.</text>
</comment>
<protein>
    <submittedName>
        <fullName evidence="2">Uncharacterized protein</fullName>
    </submittedName>
</protein>
<evidence type="ECO:0000313" key="3">
    <source>
        <dbReference type="Proteomes" id="UP000291343"/>
    </source>
</evidence>
<dbReference type="SMR" id="A0A482X1P2"/>
<proteinExistence type="predicted"/>
<dbReference type="AlphaFoldDB" id="A0A482X1P2"/>
<dbReference type="EMBL" id="QKKF02020585">
    <property type="protein sequence ID" value="RZF39111.1"/>
    <property type="molecule type" value="Genomic_DNA"/>
</dbReference>
<reference evidence="2 3" key="1">
    <citation type="journal article" date="2017" name="Gigascience">
        <title>Genome sequence of the small brown planthopper, Laodelphax striatellus.</title>
        <authorList>
            <person name="Zhu J."/>
            <person name="Jiang F."/>
            <person name="Wang X."/>
            <person name="Yang P."/>
            <person name="Bao Y."/>
            <person name="Zhao W."/>
            <person name="Wang W."/>
            <person name="Lu H."/>
            <person name="Wang Q."/>
            <person name="Cui N."/>
            <person name="Li J."/>
            <person name="Chen X."/>
            <person name="Luo L."/>
            <person name="Yu J."/>
            <person name="Kang L."/>
            <person name="Cui F."/>
        </authorList>
    </citation>
    <scope>NUCLEOTIDE SEQUENCE [LARGE SCALE GENOMIC DNA]</scope>
    <source>
        <strain evidence="2">Lst14</strain>
    </source>
</reference>
<sequence length="319" mass="35810">MPIFDTIIADCLYVVVGTNTNGHTITLVRRCRSLCGRACPLTICDHKQGGCTTTGRRPFTAAQPTASSRLEQSRAGRGSATSLQSHLGHSFKEYNLRSGSNYYERTRNSRKYYHCESASTDKCNKQTVAAAYPLVDTNPTPSHLSTFRTSSNICRQFLASCENNVDVRNRCVYFSKKCRNEAEQSPWGRRGSSAMQEDRYNQEVEKLRSRLRELKDSPQDAKRVRQNSDSDCGLASGLDPGTKRPRDNSHQIRPLIATLDEPVNPAMLVPRIPRKNIPSSEEVTSVSSDSEFADRECNCSSFPQDFIRRSTLFALSYGW</sequence>
<keyword evidence="3" id="KW-1185">Reference proteome</keyword>
<evidence type="ECO:0000313" key="2">
    <source>
        <dbReference type="EMBL" id="RZF39111.1"/>
    </source>
</evidence>
<gene>
    <name evidence="2" type="ORF">LSTR_LSTR014483</name>
</gene>
<organism evidence="2 3">
    <name type="scientific">Laodelphax striatellus</name>
    <name type="common">Small brown planthopper</name>
    <name type="synonym">Delphax striatella</name>
    <dbReference type="NCBI Taxonomy" id="195883"/>
    <lineage>
        <taxon>Eukaryota</taxon>
        <taxon>Metazoa</taxon>
        <taxon>Ecdysozoa</taxon>
        <taxon>Arthropoda</taxon>
        <taxon>Hexapoda</taxon>
        <taxon>Insecta</taxon>
        <taxon>Pterygota</taxon>
        <taxon>Neoptera</taxon>
        <taxon>Paraneoptera</taxon>
        <taxon>Hemiptera</taxon>
        <taxon>Auchenorrhyncha</taxon>
        <taxon>Fulgoroidea</taxon>
        <taxon>Delphacidae</taxon>
        <taxon>Criomorphinae</taxon>
        <taxon>Laodelphax</taxon>
    </lineage>
</organism>
<feature type="compositionally biased region" description="Basic and acidic residues" evidence="1">
    <location>
        <begin position="211"/>
        <end position="228"/>
    </location>
</feature>
<feature type="region of interest" description="Disordered" evidence="1">
    <location>
        <begin position="184"/>
        <end position="203"/>
    </location>
</feature>
<evidence type="ECO:0000256" key="1">
    <source>
        <dbReference type="SAM" id="MobiDB-lite"/>
    </source>
</evidence>
<dbReference type="Proteomes" id="UP000291343">
    <property type="component" value="Unassembled WGS sequence"/>
</dbReference>
<feature type="region of interest" description="Disordered" evidence="1">
    <location>
        <begin position="211"/>
        <end position="249"/>
    </location>
</feature>